<feature type="domain" description="TsaA-like" evidence="3">
    <location>
        <begin position="6"/>
        <end position="130"/>
    </location>
</feature>
<evidence type="ECO:0000313" key="4">
    <source>
        <dbReference type="EMBL" id="SDF25598.1"/>
    </source>
</evidence>
<dbReference type="InterPro" id="IPR040372">
    <property type="entry name" value="YaeB-like"/>
</dbReference>
<keyword evidence="4" id="KW-0489">Methyltransferase</keyword>
<dbReference type="SUPFAM" id="SSF118196">
    <property type="entry name" value="YaeB-like"/>
    <property type="match status" value="1"/>
</dbReference>
<reference evidence="4 5" key="1">
    <citation type="submission" date="2016-10" db="EMBL/GenBank/DDBJ databases">
        <authorList>
            <person name="de Groot N.N."/>
        </authorList>
    </citation>
    <scope>NUCLEOTIDE SEQUENCE [LARGE SCALE GENOMIC DNA]</scope>
    <source>
        <strain evidence="4 5">DSM 28129</strain>
    </source>
</reference>
<keyword evidence="1" id="KW-0949">S-adenosyl-L-methionine</keyword>
<dbReference type="CDD" id="cd09281">
    <property type="entry name" value="UPF0066"/>
    <property type="match status" value="1"/>
</dbReference>
<name>A0A1G7JKX2_9BACL</name>
<organism evidence="4 5">
    <name type="scientific">Fontibacillus panacisegetis</name>
    <dbReference type="NCBI Taxonomy" id="670482"/>
    <lineage>
        <taxon>Bacteria</taxon>
        <taxon>Bacillati</taxon>
        <taxon>Bacillota</taxon>
        <taxon>Bacilli</taxon>
        <taxon>Bacillales</taxon>
        <taxon>Paenibacillaceae</taxon>
        <taxon>Fontibacillus</taxon>
    </lineage>
</organism>
<dbReference type="InterPro" id="IPR023370">
    <property type="entry name" value="TrmO-like_N"/>
</dbReference>
<dbReference type="AlphaFoldDB" id="A0A1G7JKX2"/>
<keyword evidence="5" id="KW-1185">Reference proteome</keyword>
<dbReference type="InterPro" id="IPR036414">
    <property type="entry name" value="YaeB_N_sf"/>
</dbReference>
<dbReference type="Pfam" id="PF01980">
    <property type="entry name" value="TrmO_N"/>
    <property type="match status" value="1"/>
</dbReference>
<keyword evidence="4" id="KW-0808">Transferase</keyword>
<comment type="similarity">
    <text evidence="2">Belongs to the tRNA methyltransferase O family.</text>
</comment>
<evidence type="ECO:0000256" key="1">
    <source>
        <dbReference type="ARBA" id="ARBA00022691"/>
    </source>
</evidence>
<dbReference type="EMBL" id="FNBG01000008">
    <property type="protein sequence ID" value="SDF25598.1"/>
    <property type="molecule type" value="Genomic_DNA"/>
</dbReference>
<dbReference type="PROSITE" id="PS51668">
    <property type="entry name" value="TSAA_2"/>
    <property type="match status" value="1"/>
</dbReference>
<accession>A0A1G7JKX2</accession>
<dbReference type="GO" id="GO:0032259">
    <property type="term" value="P:methylation"/>
    <property type="evidence" value="ECO:0007669"/>
    <property type="project" value="UniProtKB-KW"/>
</dbReference>
<proteinExistence type="inferred from homology"/>
<dbReference type="STRING" id="670482.SAMN04488542_10818"/>
<dbReference type="PANTHER" id="PTHR12818">
    <property type="entry name" value="TRNA (ADENINE(37)-N6)-METHYLTRANSFERASE"/>
    <property type="match status" value="1"/>
</dbReference>
<protein>
    <submittedName>
        <fullName evidence="4">tRNA-Thr(GGU) m(6)t(6)A37 methyltransferase TsaA</fullName>
    </submittedName>
</protein>
<dbReference type="OrthoDB" id="9799092at2"/>
<evidence type="ECO:0000259" key="3">
    <source>
        <dbReference type="PROSITE" id="PS51668"/>
    </source>
</evidence>
<dbReference type="InterPro" id="IPR036413">
    <property type="entry name" value="YaeB-like_sf"/>
</dbReference>
<evidence type="ECO:0000313" key="5">
    <source>
        <dbReference type="Proteomes" id="UP000198972"/>
    </source>
</evidence>
<dbReference type="PANTHER" id="PTHR12818:SF0">
    <property type="entry name" value="TRNA (ADENINE(37)-N6)-METHYLTRANSFERASE"/>
    <property type="match status" value="1"/>
</dbReference>
<gene>
    <name evidence="4" type="ORF">SAMN04488542_10818</name>
</gene>
<dbReference type="Proteomes" id="UP000198972">
    <property type="component" value="Unassembled WGS sequence"/>
</dbReference>
<dbReference type="GO" id="GO:0008168">
    <property type="term" value="F:methyltransferase activity"/>
    <property type="evidence" value="ECO:0007669"/>
    <property type="project" value="UniProtKB-KW"/>
</dbReference>
<dbReference type="Gene3D" id="2.40.30.70">
    <property type="entry name" value="YaeB-like"/>
    <property type="match status" value="1"/>
</dbReference>
<sequence>MRMFNVNPIGKITVDQDEILIIVESKYKQALKELTGFSHVNVIWWFDDFDNVEARSIVEVEAPYKKAPQKMGIFATRSPIRPNPVALSVVQIINVDEDRGIIRIPYIDANHGSPVIDLKPYTPSLDRVESPGVPDWCRHWPKSIEQSSDFDWESEFNF</sequence>
<evidence type="ECO:0000256" key="2">
    <source>
        <dbReference type="ARBA" id="ARBA00033753"/>
    </source>
</evidence>